<comment type="caution">
    <text evidence="2">The sequence shown here is derived from an EMBL/GenBank/DDBJ whole genome shotgun (WGS) entry which is preliminary data.</text>
</comment>
<evidence type="ECO:0000259" key="1">
    <source>
        <dbReference type="Pfam" id="PF14529"/>
    </source>
</evidence>
<accession>A0AAV4IQK4</accession>
<sequence>MTTFKILSFNTKGITQTKCEILSDLNADVLCLQETHKESAPPNIHGMHLIVHHGHAGHGSAIYTRDKSTVPSSHDFSEEGMEILTVTTTKMVITSVYKPPPTPFSWPHITNPVNKPNIIIGDFNSHNTIWGYDSNDSDGEAVEGWAASNDLTIPYSSKDKHTFSSTRWKRGHNPDLAFVSSQHFSSFERTVGDPIPKSQHRPIALQTKPVVKALESNSIPRFNFQKAKWEEFTQDLDSKITCIDADPSKYEYFRKLVWEVARKNIPRGYRK</sequence>
<organism evidence="2 3">
    <name type="scientific">Elysia marginata</name>
    <dbReference type="NCBI Taxonomy" id="1093978"/>
    <lineage>
        <taxon>Eukaryota</taxon>
        <taxon>Metazoa</taxon>
        <taxon>Spiralia</taxon>
        <taxon>Lophotrochozoa</taxon>
        <taxon>Mollusca</taxon>
        <taxon>Gastropoda</taxon>
        <taxon>Heterobranchia</taxon>
        <taxon>Euthyneura</taxon>
        <taxon>Panpulmonata</taxon>
        <taxon>Sacoglossa</taxon>
        <taxon>Placobranchoidea</taxon>
        <taxon>Plakobranchidae</taxon>
        <taxon>Elysia</taxon>
    </lineage>
</organism>
<dbReference type="Proteomes" id="UP000762676">
    <property type="component" value="Unassembled WGS sequence"/>
</dbReference>
<dbReference type="EMBL" id="BMAT01009642">
    <property type="protein sequence ID" value="GFS10992.1"/>
    <property type="molecule type" value="Genomic_DNA"/>
</dbReference>
<feature type="domain" description="Endonuclease/exonuclease/phosphatase" evidence="1">
    <location>
        <begin position="92"/>
        <end position="203"/>
    </location>
</feature>
<dbReference type="Gene3D" id="3.60.10.10">
    <property type="entry name" value="Endonuclease/exonuclease/phosphatase"/>
    <property type="match status" value="1"/>
</dbReference>
<dbReference type="PANTHER" id="PTHR36688">
    <property type="entry name" value="ENDO/EXONUCLEASE/PHOSPHATASE DOMAIN-CONTAINING PROTEIN"/>
    <property type="match status" value="1"/>
</dbReference>
<keyword evidence="2" id="KW-0548">Nucleotidyltransferase</keyword>
<dbReference type="SUPFAM" id="SSF56219">
    <property type="entry name" value="DNase I-like"/>
    <property type="match status" value="1"/>
</dbReference>
<dbReference type="InterPro" id="IPR036691">
    <property type="entry name" value="Endo/exonu/phosph_ase_sf"/>
</dbReference>
<keyword evidence="2" id="KW-0808">Transferase</keyword>
<evidence type="ECO:0000313" key="3">
    <source>
        <dbReference type="Proteomes" id="UP000762676"/>
    </source>
</evidence>
<protein>
    <submittedName>
        <fullName evidence="2">RNA-directed DNA polymerase from mobile element jockey-like</fullName>
    </submittedName>
</protein>
<dbReference type="AlphaFoldDB" id="A0AAV4IQK4"/>
<reference evidence="2 3" key="1">
    <citation type="journal article" date="2021" name="Elife">
        <title>Chloroplast acquisition without the gene transfer in kleptoplastic sea slugs, Plakobranchus ocellatus.</title>
        <authorList>
            <person name="Maeda T."/>
            <person name="Takahashi S."/>
            <person name="Yoshida T."/>
            <person name="Shimamura S."/>
            <person name="Takaki Y."/>
            <person name="Nagai Y."/>
            <person name="Toyoda A."/>
            <person name="Suzuki Y."/>
            <person name="Arimoto A."/>
            <person name="Ishii H."/>
            <person name="Satoh N."/>
            <person name="Nishiyama T."/>
            <person name="Hasebe M."/>
            <person name="Maruyama T."/>
            <person name="Minagawa J."/>
            <person name="Obokata J."/>
            <person name="Shigenobu S."/>
        </authorList>
    </citation>
    <scope>NUCLEOTIDE SEQUENCE [LARGE SCALE GENOMIC DNA]</scope>
</reference>
<dbReference type="PANTHER" id="PTHR36688:SF1">
    <property type="entry name" value="ENDONUCLEASE_EXONUCLEASE_PHOSPHATASE DOMAIN-CONTAINING PROTEIN"/>
    <property type="match status" value="1"/>
</dbReference>
<gene>
    <name evidence="2" type="ORF">ElyMa_004824200</name>
</gene>
<dbReference type="Pfam" id="PF14529">
    <property type="entry name" value="Exo_endo_phos_2"/>
    <property type="match status" value="1"/>
</dbReference>
<evidence type="ECO:0000313" key="2">
    <source>
        <dbReference type="EMBL" id="GFS10992.1"/>
    </source>
</evidence>
<proteinExistence type="predicted"/>
<dbReference type="GO" id="GO:0003964">
    <property type="term" value="F:RNA-directed DNA polymerase activity"/>
    <property type="evidence" value="ECO:0007669"/>
    <property type="project" value="UniProtKB-KW"/>
</dbReference>
<keyword evidence="2" id="KW-0695">RNA-directed DNA polymerase</keyword>
<name>A0AAV4IQK4_9GAST</name>
<dbReference type="InterPro" id="IPR052560">
    <property type="entry name" value="RdDP_mobile_element"/>
</dbReference>
<keyword evidence="3" id="KW-1185">Reference proteome</keyword>
<dbReference type="InterPro" id="IPR005135">
    <property type="entry name" value="Endo/exonuclease/phosphatase"/>
</dbReference>